<dbReference type="OrthoDB" id="9989112at2759"/>
<proteinExistence type="predicted"/>
<dbReference type="InParanoid" id="A0A482X7I0"/>
<dbReference type="SUPFAM" id="SSF47473">
    <property type="entry name" value="EF-hand"/>
    <property type="match status" value="1"/>
</dbReference>
<dbReference type="InterPro" id="IPR011992">
    <property type="entry name" value="EF-hand-dom_pair"/>
</dbReference>
<dbReference type="PROSITE" id="PS50222">
    <property type="entry name" value="EF_HAND_2"/>
    <property type="match status" value="1"/>
</dbReference>
<dbReference type="EMBL" id="QKKF02016774">
    <property type="protein sequence ID" value="RZF41370.1"/>
    <property type="molecule type" value="Genomic_DNA"/>
</dbReference>
<dbReference type="AlphaFoldDB" id="A0A482X7I0"/>
<feature type="coiled-coil region" evidence="1">
    <location>
        <begin position="130"/>
        <end position="179"/>
    </location>
</feature>
<evidence type="ECO:0000313" key="4">
    <source>
        <dbReference type="Proteomes" id="UP000291343"/>
    </source>
</evidence>
<feature type="domain" description="EF-hand" evidence="2">
    <location>
        <begin position="34"/>
        <end position="69"/>
    </location>
</feature>
<evidence type="ECO:0000313" key="3">
    <source>
        <dbReference type="EMBL" id="RZF41370.1"/>
    </source>
</evidence>
<dbReference type="InterPro" id="IPR002048">
    <property type="entry name" value="EF_hand_dom"/>
</dbReference>
<gene>
    <name evidence="3" type="ORF">LSTR_LSTR000084</name>
</gene>
<evidence type="ECO:0000256" key="1">
    <source>
        <dbReference type="SAM" id="Coils"/>
    </source>
</evidence>
<dbReference type="SMR" id="A0A482X7I0"/>
<feature type="coiled-coil region" evidence="1">
    <location>
        <begin position="234"/>
        <end position="268"/>
    </location>
</feature>
<dbReference type="Gene3D" id="1.10.238.10">
    <property type="entry name" value="EF-hand"/>
    <property type="match status" value="1"/>
</dbReference>
<evidence type="ECO:0000259" key="2">
    <source>
        <dbReference type="PROSITE" id="PS50222"/>
    </source>
</evidence>
<name>A0A482X7I0_LAOST</name>
<keyword evidence="4" id="KW-1185">Reference proteome</keyword>
<organism evidence="3 4">
    <name type="scientific">Laodelphax striatellus</name>
    <name type="common">Small brown planthopper</name>
    <name type="synonym">Delphax striatella</name>
    <dbReference type="NCBI Taxonomy" id="195883"/>
    <lineage>
        <taxon>Eukaryota</taxon>
        <taxon>Metazoa</taxon>
        <taxon>Ecdysozoa</taxon>
        <taxon>Arthropoda</taxon>
        <taxon>Hexapoda</taxon>
        <taxon>Insecta</taxon>
        <taxon>Pterygota</taxon>
        <taxon>Neoptera</taxon>
        <taxon>Paraneoptera</taxon>
        <taxon>Hemiptera</taxon>
        <taxon>Auchenorrhyncha</taxon>
        <taxon>Fulgoroidea</taxon>
        <taxon>Delphacidae</taxon>
        <taxon>Criomorphinae</taxon>
        <taxon>Laodelphax</taxon>
    </lineage>
</organism>
<dbReference type="STRING" id="195883.A0A482X7I0"/>
<sequence length="326" mass="37675">MEEQAQHVFRRADVEGKGFLVKKDLQRFQNEVSLTADQLSAVFESLDTCASGFLTLDQFLAGVSNFGNGSILGNNEDYIANNYQTDNDQIVRNIINLSMLSRSGSLLQKLNTLIQDSVTEEIDKPWRNFIQELGIDMQRLKEQTEELERVLAARDRRHEEEIQKLFDELETQLSEEKEKMSLEIDTRDKSLRLEMREKLDAKDRLISDVLAQRDEALGSLYNLQVHDNNVKLENINLQKLKVEYQKEIKQQQEIILRLQGELENTKAEQEMKCKSCFHQGFLLAQKLAVAEENGLLQQLAMIKEMQSILKNNYSRKKVEFVDVSGT</sequence>
<comment type="caution">
    <text evidence="3">The sequence shown here is derived from an EMBL/GenBank/DDBJ whole genome shotgun (WGS) entry which is preliminary data.</text>
</comment>
<protein>
    <recommendedName>
        <fullName evidence="2">EF-hand domain-containing protein</fullName>
    </recommendedName>
</protein>
<dbReference type="Proteomes" id="UP000291343">
    <property type="component" value="Unassembled WGS sequence"/>
</dbReference>
<dbReference type="GO" id="GO:0005509">
    <property type="term" value="F:calcium ion binding"/>
    <property type="evidence" value="ECO:0007669"/>
    <property type="project" value="InterPro"/>
</dbReference>
<reference evidence="3 4" key="1">
    <citation type="journal article" date="2017" name="Gigascience">
        <title>Genome sequence of the small brown planthopper, Laodelphax striatellus.</title>
        <authorList>
            <person name="Zhu J."/>
            <person name="Jiang F."/>
            <person name="Wang X."/>
            <person name="Yang P."/>
            <person name="Bao Y."/>
            <person name="Zhao W."/>
            <person name="Wang W."/>
            <person name="Lu H."/>
            <person name="Wang Q."/>
            <person name="Cui N."/>
            <person name="Li J."/>
            <person name="Chen X."/>
            <person name="Luo L."/>
            <person name="Yu J."/>
            <person name="Kang L."/>
            <person name="Cui F."/>
        </authorList>
    </citation>
    <scope>NUCLEOTIDE SEQUENCE [LARGE SCALE GENOMIC DNA]</scope>
    <source>
        <strain evidence="3">Lst14</strain>
    </source>
</reference>
<accession>A0A482X7I0</accession>
<keyword evidence="1" id="KW-0175">Coiled coil</keyword>